<comment type="caution">
    <text evidence="2">The sequence shown here is derived from an EMBL/GenBank/DDBJ whole genome shotgun (WGS) entry which is preliminary data.</text>
</comment>
<accession>A0A1V9FDH2</accession>
<name>A0A1V9FDH2_9BACT</name>
<dbReference type="EMBL" id="LWBP01000199">
    <property type="protein sequence ID" value="OQP56423.1"/>
    <property type="molecule type" value="Genomic_DNA"/>
</dbReference>
<evidence type="ECO:0000313" key="3">
    <source>
        <dbReference type="Proteomes" id="UP000192276"/>
    </source>
</evidence>
<protein>
    <recommendedName>
        <fullName evidence="1">DUF5977 domain-containing protein</fullName>
    </recommendedName>
</protein>
<dbReference type="NCBIfam" id="TIGR01643">
    <property type="entry name" value="YD_repeat_2x"/>
    <property type="match status" value="1"/>
</dbReference>
<proteinExistence type="predicted"/>
<gene>
    <name evidence="2" type="ORF">A4R26_04480</name>
</gene>
<feature type="domain" description="DUF5977" evidence="1">
    <location>
        <begin position="1069"/>
        <end position="1133"/>
    </location>
</feature>
<dbReference type="InterPro" id="IPR006530">
    <property type="entry name" value="YD"/>
</dbReference>
<dbReference type="AlphaFoldDB" id="A0A1V9FDH2"/>
<evidence type="ECO:0000259" key="1">
    <source>
        <dbReference type="Pfam" id="PF19404"/>
    </source>
</evidence>
<dbReference type="STRING" id="550983.A4R26_04480"/>
<reference evidence="3" key="1">
    <citation type="submission" date="2016-04" db="EMBL/GenBank/DDBJ databases">
        <authorList>
            <person name="Chen L."/>
            <person name="Zhuang W."/>
            <person name="Wang G."/>
        </authorList>
    </citation>
    <scope>NUCLEOTIDE SEQUENCE [LARGE SCALE GENOMIC DNA]</scope>
    <source>
        <strain evidence="3">208</strain>
    </source>
</reference>
<dbReference type="InterPro" id="IPR046020">
    <property type="entry name" value="DUF5977"/>
</dbReference>
<sequence>MRQDNNPYTGTSTLNIPLYDLQFGKNSLPVNLSYNTRAIQVDQLPSWVGLGWNLNIGGQVSRVVNGKPDELRETKSYTIINTTISGGSAYTTSTSVQILTSNDFGYINNYSKLNNSNWASYDYTFNTLNKIPADEQLPGMRIITNLDNNTVTQDPVLAFDVSRNYDFEPDEFYFSVGNVSGKFYLNHNGEWKCESPGGNFMVEVTAPATNIIKGSVPVPRMIYQIVITGPDGTRYYFGGDASNKLKNVEFWRGPTGAYSGNGDGNVFGIFGNTYLSVVPDAWLITKIETPDNYTVNFEYKKGKLQLQYADAPWGEGTGTSFTRFMPGYLHQSMAEPWYLTKIVCSNNTSIELQSEDSHQLNTDLPLRDLTPHSTFTNYGDIVGAVINDKNNLQKLIGLQVKNGSEVIKSFAFEYIENLTERLKLTALKELSPDGRKYNSKYSFVYNSGKLPVYGSGKVDHLGFYNNKRFFVNNTQTAYALSRTDFETQYYNSREPDFIYAKYETLDKVYFPTGGYRKYEYQENDYSQAITRWPFGVTPAGGNLVTGGIRVHKISDYLQDGSLANETEFIYKTAISGSTSSGVLSIPRPKYTDDKSGGGYYFSTTSFTPFDRIQSHITYSTVFEKRRDGSYKKYVFSNYDNGTNDNQPTYETATPAFWDAIPYVNNSFRRGAVKELTLYDNQGNPVKKSEYKYQDEYDDYSRFIRAVRIKRHDQPASYRASACPKYYFPNVVRYEKEESISTVAGSQVKETNYAYDGYNNLVEVKSSNSKGEETKTLFKYPYNFSTGNTNNPYRKMTDRYMVNYTVEQRNVLARNGQELLTGASINDYAEFGGPVFMPRTTYELRTKKPVAVSTVANTNYDDANGTLSVDAVYGPVNYFNYDNKGNVLEKRPFAGPVENYQWAYNQRYPVVKLVNPQHSVPSGVKVYFSEGFEDNGSASIDHPYSGRRYLSGDFQVPFTKPDARNYLVDYRYYDNGTWKYMCKAFNNNMSLTEGDGIDDVRVFPSNTQIYSYTFSPLGGMTSETDLNGKTVFYEYDDFGRLSVVRDQDKNIVKTFCYNYLGQPINCLPAYGNDLLTQEFTRTTCGPGYVGGKMDYLLSPGLFVSFKNKDEANAMARNYINQNGQAYVDQHGPCIQIVYARLEYDNYTDVVIEEEPHERILEELRADLYIRFYSDEACTQRAVVHDVILNVHLDPQALVYNDSGEEEMEIGCGGDDFALIANNVTVNRTDSYWNTDIQWWQTIASWQMQHYLRASPVPFVIIK</sequence>
<organism evidence="2 3">
    <name type="scientific">Niastella populi</name>
    <dbReference type="NCBI Taxonomy" id="550983"/>
    <lineage>
        <taxon>Bacteria</taxon>
        <taxon>Pseudomonadati</taxon>
        <taxon>Bacteroidota</taxon>
        <taxon>Chitinophagia</taxon>
        <taxon>Chitinophagales</taxon>
        <taxon>Chitinophagaceae</taxon>
        <taxon>Niastella</taxon>
    </lineage>
</organism>
<evidence type="ECO:0000313" key="2">
    <source>
        <dbReference type="EMBL" id="OQP56423.1"/>
    </source>
</evidence>
<dbReference type="Pfam" id="PF19404">
    <property type="entry name" value="DUF5977"/>
    <property type="match status" value="1"/>
</dbReference>
<dbReference type="Proteomes" id="UP000192276">
    <property type="component" value="Unassembled WGS sequence"/>
</dbReference>
<keyword evidence="3" id="KW-1185">Reference proteome</keyword>
<dbReference type="Gene3D" id="2.180.10.10">
    <property type="entry name" value="RHS repeat-associated core"/>
    <property type="match status" value="1"/>
</dbReference>